<protein>
    <submittedName>
        <fullName evidence="1">Uncharacterized protein</fullName>
    </submittedName>
</protein>
<feature type="non-terminal residue" evidence="1">
    <location>
        <position position="94"/>
    </location>
</feature>
<name>U5ECW1_9DIPT</name>
<accession>U5ECW1</accession>
<sequence>LIRHLPLIIGDIVLKNNSNLIFLKKYEILLLMLDILGIVFSPWRTMEMADELEKLIEKHHRLFVEEYGEDNYIPKHHLLTHYGRVARRMGSLIL</sequence>
<organism evidence="1">
    <name type="scientific">Corethrella appendiculata</name>
    <dbReference type="NCBI Taxonomy" id="1370023"/>
    <lineage>
        <taxon>Eukaryota</taxon>
        <taxon>Metazoa</taxon>
        <taxon>Ecdysozoa</taxon>
        <taxon>Arthropoda</taxon>
        <taxon>Hexapoda</taxon>
        <taxon>Insecta</taxon>
        <taxon>Pterygota</taxon>
        <taxon>Neoptera</taxon>
        <taxon>Endopterygota</taxon>
        <taxon>Diptera</taxon>
        <taxon>Nematocera</taxon>
        <taxon>Culicoidea</taxon>
        <taxon>Chaoboridae</taxon>
        <taxon>Corethrella</taxon>
    </lineage>
</organism>
<feature type="non-terminal residue" evidence="1">
    <location>
        <position position="1"/>
    </location>
</feature>
<dbReference type="EMBL" id="GANO01004958">
    <property type="protein sequence ID" value="JAB54913.1"/>
    <property type="molecule type" value="mRNA"/>
</dbReference>
<dbReference type="AlphaFoldDB" id="U5ECW1"/>
<proteinExistence type="evidence at transcript level"/>
<reference evidence="1" key="1">
    <citation type="journal article" date="2014" name="Insect Biochem. Mol. Biol.">
        <title>An insight into the sialome of the frog biting fly, Corethrella appendiculata.</title>
        <authorList>
            <person name="Ribeiro J.M.C."/>
            <person name="Chagas A.C."/>
            <person name="Pham V.M."/>
            <person name="Lounibos L.P."/>
            <person name="Calvo E."/>
        </authorList>
    </citation>
    <scope>NUCLEOTIDE SEQUENCE</scope>
    <source>
        <tissue evidence="1">Salivary glands</tissue>
    </source>
</reference>
<evidence type="ECO:0000313" key="1">
    <source>
        <dbReference type="EMBL" id="JAB54913.1"/>
    </source>
</evidence>